<dbReference type="InterPro" id="IPR010071">
    <property type="entry name" value="AA_adenyl_dom"/>
</dbReference>
<dbReference type="InterPro" id="IPR009081">
    <property type="entry name" value="PP-bd_ACP"/>
</dbReference>
<comment type="cofactor">
    <cofactor evidence="1">
        <name>pantetheine 4'-phosphate</name>
        <dbReference type="ChEBI" id="CHEBI:47942"/>
    </cofactor>
</comment>
<dbReference type="Gene3D" id="3.30.559.10">
    <property type="entry name" value="Chloramphenicol acetyltransferase-like domain"/>
    <property type="match status" value="1"/>
</dbReference>
<protein>
    <submittedName>
        <fullName evidence="6">Amino acid adenylation domain-containing protein</fullName>
    </submittedName>
</protein>
<dbReference type="GO" id="GO:0003824">
    <property type="term" value="F:catalytic activity"/>
    <property type="evidence" value="ECO:0007669"/>
    <property type="project" value="InterPro"/>
</dbReference>
<evidence type="ECO:0000259" key="5">
    <source>
        <dbReference type="PROSITE" id="PS50075"/>
    </source>
</evidence>
<name>A0A951QTE2_9CYAN</name>
<dbReference type="Gene3D" id="3.30.300.30">
    <property type="match status" value="1"/>
</dbReference>
<dbReference type="SUPFAM" id="SSF52777">
    <property type="entry name" value="CoA-dependent acyltransferases"/>
    <property type="match status" value="3"/>
</dbReference>
<feature type="domain" description="Carrier" evidence="5">
    <location>
        <begin position="754"/>
        <end position="829"/>
    </location>
</feature>
<sequence length="1297" mass="149106">MEIDIRRVISEDFWIEQLRGFEPDWFAPLKSQLDNRDSTKYQLSPFPQSIDDRLKQLTQGIPTSTYVLLSTAVSILLSKYTDAKDILIITPGLLVSKETELIDNILFLRLQIPTDATIRNLLKIIQAVVNQTHKYQDYDIDALLRRFCLDGRNPDPLFDVGFSYSALNKATSFSDKVKLLFHIQESQGQHSLFITYNPGIFTETIINQMTSRLFRVLEYVLWHPDSMVAKVELLSEAEQTTLLKEFNATQAWYPHQQVIDWFEEQVERDPQAVAIVCEDQVLNYSDLNQRANQIAAYLKYHGIEKEDRVGLLLARSEYLIIAILGVLKAEAAYLPIDPELPRERIQYMVTDSECQIILSEASQQDIWASLEIYVANIKEIKVENVTNTTRNGHPHQLAYLMYTSGSTGLPKGVAIEHRSLMNYLYWASKYYFERYPQLGNTVLFTSPAFDLTVTTIFLPLLRGKKLYIYGHSSPEVLLETCFGVDSQIDTLKLTPSHIQILNYIPVTPSNIKLVIVGGEELKLNHIQLLRQRNADVEIYNEYGPTEATVGCTVAEVNVKKITIGKPIANTEIYILNQEFQLQPIGVAGEIYIGGEGLARGYWNRQELTTQRFLTNTFSEIRRIYRTGDLGRWLPGGELEYLGRKDSQVKIRGYRVELAEIEQQLLEYKQIDDVTIIAQESGETDKELVAYVVGSTTIDIADVRNYLEQKLPNYMIPTHIICLDRLPLMANGKLDRRALPKPEELKQSAPDKYEAPRSQIEVQLVQICAEVLTQKQIGIDDNFLLLGANSLKIIQIVSRVRQWLGVDLNWKEVFGNLNVRKLALIVQAKQGRHLPLVEKVALTEYYPLSETQRQFWVSVQMGAAIAYNILGAVLMEGCLDKQALQKAFSSIVNRHEVLRTTFILVDGEPKQRINQDIDFWLEERDFSQDADPDKTARLIIQEKAARSLDLENGPLFQVQLLQLTQTQHLLMINVHHIIFDGWSIKLLLQELAVLYEAYQRKQANPLQPLEFQYKDYAAWENAFLNSNQALVHQTYWHQKLKDYVRLDLPSDYPRLANQTFKGATIPLNLTSNSLQNIEKFSQQHEVSPFTIILATLKALLHRYTGKEDIIVATPVSQRTHIEWEIQIGLFLNMIVLRNTINAQDKFIDLTQKIKLTSLEAFTHQAYPFNQLVQEFDILRVPSRNPIFDVGYTWMDEIGSQMDQITLSHLKVTQIPLESEQKTSFTDLWFYFEKHADEIKGYLTYNCNLFREETVCFLKEAFIAILEQVFNHPQIEIRALNIFAEAEISNTQVSVDLNL</sequence>
<evidence type="ECO:0000256" key="1">
    <source>
        <dbReference type="ARBA" id="ARBA00001957"/>
    </source>
</evidence>
<keyword evidence="3" id="KW-0597">Phosphoprotein</keyword>
<dbReference type="InterPro" id="IPR025110">
    <property type="entry name" value="AMP-bd_C"/>
</dbReference>
<dbReference type="GO" id="GO:0044550">
    <property type="term" value="P:secondary metabolite biosynthetic process"/>
    <property type="evidence" value="ECO:0007669"/>
    <property type="project" value="TreeGrafter"/>
</dbReference>
<dbReference type="Pfam" id="PF00501">
    <property type="entry name" value="AMP-binding"/>
    <property type="match status" value="1"/>
</dbReference>
<keyword evidence="4" id="KW-0175">Coiled coil</keyword>
<dbReference type="CDD" id="cd05930">
    <property type="entry name" value="A_NRPS"/>
    <property type="match status" value="1"/>
</dbReference>
<dbReference type="InterPro" id="IPR023213">
    <property type="entry name" value="CAT-like_dom_sf"/>
</dbReference>
<dbReference type="InterPro" id="IPR045851">
    <property type="entry name" value="AMP-bd_C_sf"/>
</dbReference>
<dbReference type="Gene3D" id="3.40.50.980">
    <property type="match status" value="2"/>
</dbReference>
<dbReference type="GO" id="GO:0008610">
    <property type="term" value="P:lipid biosynthetic process"/>
    <property type="evidence" value="ECO:0007669"/>
    <property type="project" value="UniProtKB-ARBA"/>
</dbReference>
<dbReference type="PROSITE" id="PS00012">
    <property type="entry name" value="PHOSPHOPANTETHEINE"/>
    <property type="match status" value="1"/>
</dbReference>
<dbReference type="InterPro" id="IPR036736">
    <property type="entry name" value="ACP-like_sf"/>
</dbReference>
<dbReference type="Gene3D" id="1.10.1200.10">
    <property type="entry name" value="ACP-like"/>
    <property type="match status" value="1"/>
</dbReference>
<dbReference type="PANTHER" id="PTHR45527:SF1">
    <property type="entry name" value="FATTY ACID SYNTHASE"/>
    <property type="match status" value="1"/>
</dbReference>
<dbReference type="Pfam" id="PF13193">
    <property type="entry name" value="AMP-binding_C"/>
    <property type="match status" value="1"/>
</dbReference>
<dbReference type="Proteomes" id="UP000729701">
    <property type="component" value="Unassembled WGS sequence"/>
</dbReference>
<dbReference type="PROSITE" id="PS00455">
    <property type="entry name" value="AMP_BINDING"/>
    <property type="match status" value="1"/>
</dbReference>
<dbReference type="GO" id="GO:0043041">
    <property type="term" value="P:amino acid activation for nonribosomal peptide biosynthetic process"/>
    <property type="evidence" value="ECO:0007669"/>
    <property type="project" value="TreeGrafter"/>
</dbReference>
<dbReference type="Pfam" id="PF00668">
    <property type="entry name" value="Condensation"/>
    <property type="match status" value="2"/>
</dbReference>
<dbReference type="InterPro" id="IPR020845">
    <property type="entry name" value="AMP-binding_CS"/>
</dbReference>
<organism evidence="6 7">
    <name type="scientific">Cyanomargarita calcarea GSE-NOS-MK-12-04C</name>
    <dbReference type="NCBI Taxonomy" id="2839659"/>
    <lineage>
        <taxon>Bacteria</taxon>
        <taxon>Bacillati</taxon>
        <taxon>Cyanobacteriota</taxon>
        <taxon>Cyanophyceae</taxon>
        <taxon>Nostocales</taxon>
        <taxon>Cyanomargaritaceae</taxon>
        <taxon>Cyanomargarita</taxon>
    </lineage>
</organism>
<dbReference type="InterPro" id="IPR006162">
    <property type="entry name" value="Ppantetheine_attach_site"/>
</dbReference>
<dbReference type="SUPFAM" id="SSF56801">
    <property type="entry name" value="Acetyl-CoA synthetase-like"/>
    <property type="match status" value="1"/>
</dbReference>
<evidence type="ECO:0000256" key="2">
    <source>
        <dbReference type="ARBA" id="ARBA00022450"/>
    </source>
</evidence>
<dbReference type="EMBL" id="JAHHGZ010000048">
    <property type="protein sequence ID" value="MBW4671553.1"/>
    <property type="molecule type" value="Genomic_DNA"/>
</dbReference>
<evidence type="ECO:0000256" key="3">
    <source>
        <dbReference type="ARBA" id="ARBA00022553"/>
    </source>
</evidence>
<dbReference type="InterPro" id="IPR000873">
    <property type="entry name" value="AMP-dep_synth/lig_dom"/>
</dbReference>
<feature type="coiled-coil region" evidence="4">
    <location>
        <begin position="643"/>
        <end position="670"/>
    </location>
</feature>
<proteinExistence type="predicted"/>
<dbReference type="Pfam" id="PF00550">
    <property type="entry name" value="PP-binding"/>
    <property type="match status" value="1"/>
</dbReference>
<keyword evidence="2" id="KW-0596">Phosphopantetheine</keyword>
<dbReference type="FunFam" id="2.30.38.10:FF:000001">
    <property type="entry name" value="Non-ribosomal peptide synthetase PvdI"/>
    <property type="match status" value="1"/>
</dbReference>
<reference evidence="6" key="1">
    <citation type="submission" date="2021-05" db="EMBL/GenBank/DDBJ databases">
        <authorList>
            <person name="Pietrasiak N."/>
            <person name="Ward R."/>
            <person name="Stajich J.E."/>
            <person name="Kurbessoian T."/>
        </authorList>
    </citation>
    <scope>NUCLEOTIDE SEQUENCE</scope>
    <source>
        <strain evidence="6">GSE-NOS-MK-12-04C</strain>
    </source>
</reference>
<reference evidence="6" key="2">
    <citation type="journal article" date="2022" name="Microbiol. Resour. Announc.">
        <title>Metagenome Sequencing to Explore Phylogenomics of Terrestrial Cyanobacteria.</title>
        <authorList>
            <person name="Ward R.D."/>
            <person name="Stajich J.E."/>
            <person name="Johansen J.R."/>
            <person name="Huntemann M."/>
            <person name="Clum A."/>
            <person name="Foster B."/>
            <person name="Foster B."/>
            <person name="Roux S."/>
            <person name="Palaniappan K."/>
            <person name="Varghese N."/>
            <person name="Mukherjee S."/>
            <person name="Reddy T.B.K."/>
            <person name="Daum C."/>
            <person name="Copeland A."/>
            <person name="Chen I.A."/>
            <person name="Ivanova N.N."/>
            <person name="Kyrpides N.C."/>
            <person name="Shapiro N."/>
            <person name="Eloe-Fadrosh E.A."/>
            <person name="Pietrasiak N."/>
        </authorList>
    </citation>
    <scope>NUCLEOTIDE SEQUENCE</scope>
    <source>
        <strain evidence="6">GSE-NOS-MK-12-04C</strain>
    </source>
</reference>
<comment type="caution">
    <text evidence="6">The sequence shown here is derived from an EMBL/GenBank/DDBJ whole genome shotgun (WGS) entry which is preliminary data.</text>
</comment>
<dbReference type="Gene3D" id="2.30.38.10">
    <property type="entry name" value="Luciferase, Domain 3"/>
    <property type="match status" value="1"/>
</dbReference>
<evidence type="ECO:0000256" key="4">
    <source>
        <dbReference type="SAM" id="Coils"/>
    </source>
</evidence>
<dbReference type="FunFam" id="3.30.300.30:FF:000010">
    <property type="entry name" value="Enterobactin synthetase component F"/>
    <property type="match status" value="1"/>
</dbReference>
<dbReference type="CDD" id="cd19531">
    <property type="entry name" value="LCL_NRPS-like"/>
    <property type="match status" value="1"/>
</dbReference>
<evidence type="ECO:0000313" key="6">
    <source>
        <dbReference type="EMBL" id="MBW4671553.1"/>
    </source>
</evidence>
<gene>
    <name evidence="6" type="ORF">KME60_30035</name>
</gene>
<dbReference type="PROSITE" id="PS50075">
    <property type="entry name" value="CARRIER"/>
    <property type="match status" value="1"/>
</dbReference>
<evidence type="ECO:0000313" key="7">
    <source>
        <dbReference type="Proteomes" id="UP000729701"/>
    </source>
</evidence>
<dbReference type="NCBIfam" id="TIGR01733">
    <property type="entry name" value="AA-adenyl-dom"/>
    <property type="match status" value="1"/>
</dbReference>
<dbReference type="FunFam" id="3.40.50.980:FF:000001">
    <property type="entry name" value="Non-ribosomal peptide synthetase"/>
    <property type="match status" value="1"/>
</dbReference>
<dbReference type="InterPro" id="IPR001242">
    <property type="entry name" value="Condensation_dom"/>
</dbReference>
<dbReference type="SUPFAM" id="SSF47336">
    <property type="entry name" value="ACP-like"/>
    <property type="match status" value="1"/>
</dbReference>
<accession>A0A951QTE2</accession>
<dbReference type="Gene3D" id="3.30.559.30">
    <property type="entry name" value="Nonribosomal peptide synthetase, condensation domain"/>
    <property type="match status" value="2"/>
</dbReference>
<dbReference type="GO" id="GO:0005737">
    <property type="term" value="C:cytoplasm"/>
    <property type="evidence" value="ECO:0007669"/>
    <property type="project" value="TreeGrafter"/>
</dbReference>
<dbReference type="GO" id="GO:0031177">
    <property type="term" value="F:phosphopantetheine binding"/>
    <property type="evidence" value="ECO:0007669"/>
    <property type="project" value="TreeGrafter"/>
</dbReference>
<dbReference type="PANTHER" id="PTHR45527">
    <property type="entry name" value="NONRIBOSOMAL PEPTIDE SYNTHETASE"/>
    <property type="match status" value="1"/>
</dbReference>